<organism evidence="3 4">
    <name type="scientific">Ensete ventricosum</name>
    <name type="common">Abyssinian banana</name>
    <name type="synonym">Musa ensete</name>
    <dbReference type="NCBI Taxonomy" id="4639"/>
    <lineage>
        <taxon>Eukaryota</taxon>
        <taxon>Viridiplantae</taxon>
        <taxon>Streptophyta</taxon>
        <taxon>Embryophyta</taxon>
        <taxon>Tracheophyta</taxon>
        <taxon>Spermatophyta</taxon>
        <taxon>Magnoliopsida</taxon>
        <taxon>Liliopsida</taxon>
        <taxon>Zingiberales</taxon>
        <taxon>Musaceae</taxon>
        <taxon>Ensete</taxon>
    </lineage>
</organism>
<feature type="non-terminal residue" evidence="3">
    <location>
        <position position="92"/>
    </location>
</feature>
<protein>
    <submittedName>
        <fullName evidence="3">Uncharacterized protein</fullName>
    </submittedName>
</protein>
<dbReference type="EMBL" id="AMZH03011366">
    <property type="protein sequence ID" value="RRT53001.1"/>
    <property type="molecule type" value="Genomic_DNA"/>
</dbReference>
<evidence type="ECO:0000256" key="1">
    <source>
        <dbReference type="ARBA" id="ARBA00006180"/>
    </source>
</evidence>
<accession>A0A426YMQ4</accession>
<dbReference type="PANTHER" id="PTHR12634:SF8">
    <property type="entry name" value="FIERY MOUNTAIN, ISOFORM D"/>
    <property type="match status" value="1"/>
</dbReference>
<dbReference type="GO" id="GO:0019903">
    <property type="term" value="F:protein phosphatase binding"/>
    <property type="evidence" value="ECO:0007669"/>
    <property type="project" value="InterPro"/>
</dbReference>
<keyword evidence="2" id="KW-0131">Cell cycle</keyword>
<dbReference type="AlphaFoldDB" id="A0A426YMQ4"/>
<evidence type="ECO:0000313" key="3">
    <source>
        <dbReference type="EMBL" id="RRT53001.1"/>
    </source>
</evidence>
<dbReference type="Proteomes" id="UP000287651">
    <property type="component" value="Unassembled WGS sequence"/>
</dbReference>
<dbReference type="InterPro" id="IPR007587">
    <property type="entry name" value="SAPS"/>
</dbReference>
<comment type="caution">
    <text evidence="3">The sequence shown here is derived from an EMBL/GenBank/DDBJ whole genome shotgun (WGS) entry which is preliminary data.</text>
</comment>
<feature type="non-terminal residue" evidence="3">
    <location>
        <position position="1"/>
    </location>
</feature>
<evidence type="ECO:0000256" key="2">
    <source>
        <dbReference type="ARBA" id="ARBA00023306"/>
    </source>
</evidence>
<dbReference type="GO" id="GO:0019888">
    <property type="term" value="F:protein phosphatase regulator activity"/>
    <property type="evidence" value="ECO:0007669"/>
    <property type="project" value="TreeGrafter"/>
</dbReference>
<evidence type="ECO:0000313" key="4">
    <source>
        <dbReference type="Proteomes" id="UP000287651"/>
    </source>
</evidence>
<dbReference type="PANTHER" id="PTHR12634">
    <property type="entry name" value="SIT4 YEAST -ASSOCIATING PROTEIN-RELATED"/>
    <property type="match status" value="1"/>
</dbReference>
<name>A0A426YMQ4_ENSVE</name>
<proteinExistence type="inferred from homology"/>
<reference evidence="3 4" key="1">
    <citation type="journal article" date="2014" name="Agronomy (Basel)">
        <title>A Draft Genome Sequence for Ensete ventricosum, the Drought-Tolerant Tree Against Hunger.</title>
        <authorList>
            <person name="Harrison J."/>
            <person name="Moore K.A."/>
            <person name="Paszkiewicz K."/>
            <person name="Jones T."/>
            <person name="Grant M."/>
            <person name="Ambacheew D."/>
            <person name="Muzemil S."/>
            <person name="Studholme D.J."/>
        </authorList>
    </citation>
    <scope>NUCLEOTIDE SEQUENCE [LARGE SCALE GENOMIC DNA]</scope>
</reference>
<sequence>RDRAQVEQLVQYIIEDPPEDADSKHTYKYTHEAVFHHLVDLIGITSIMEYTAEVNANAAEVLMAIIRNTPSALAAKLSSQRFLSCYFILDRC</sequence>
<comment type="similarity">
    <text evidence="1">Belongs to the SAPS family.</text>
</comment>
<gene>
    <name evidence="3" type="ORF">B296_00016425</name>
</gene>